<dbReference type="RefSeq" id="WP_181658840.1">
    <property type="nucleotide sequence ID" value="NZ_JACEHE010000011.1"/>
</dbReference>
<dbReference type="InterPro" id="IPR011059">
    <property type="entry name" value="Metal-dep_hydrolase_composite"/>
</dbReference>
<dbReference type="Proteomes" id="UP000545761">
    <property type="component" value="Unassembled WGS sequence"/>
</dbReference>
<dbReference type="InterPro" id="IPR013108">
    <property type="entry name" value="Amidohydro_3"/>
</dbReference>
<dbReference type="AlphaFoldDB" id="A0A7W0DMN2"/>
<dbReference type="PANTHER" id="PTHR22642">
    <property type="entry name" value="IMIDAZOLONEPROPIONASE"/>
    <property type="match status" value="1"/>
</dbReference>
<evidence type="ECO:0000313" key="3">
    <source>
        <dbReference type="Proteomes" id="UP000545761"/>
    </source>
</evidence>
<sequence>MTRVLRTDSLVSIGSLLLRDAELDDGRRADVRITAGRIAEIAPALPRRPGEERLDCRGGALLPGLVDHHLHLHALAAHQRSTPCGPPAVRDTAALGEALAKAAPDEHGWIRGTGYHEAVAGDLDAAALDRLHPHRPVRIQHRSGALWILNTAAATALSLAHGDHPGIERHADGTPTGRLWRADDWLRTRLPRTRPPGLADIGHQLARFGITAVTDATPDVAPGALAAITADMESGALPQRVHLLGAPLGASSDGTPPGPRRPTIGPYKIVLADSGLPALDDLIELIRAAHTDGRAVAVHAVTREALVLLLVALREAGPRPGDRIEHAAVVPRELIGDIAALGLCVVTQPGFPADRGDDYARDVPADDHADLYRCRSLTDAGIPLALSSDAPYGPLDPWAVIAAAVQRKTPLGDMLAPEETLTPAAALHAYLGPPEDPGGPPRRVRRGEPADLVLLHTGRATALADPTSDLVRMTLMGTAEPPD</sequence>
<reference evidence="2 3" key="1">
    <citation type="submission" date="2020-07" db="EMBL/GenBank/DDBJ databases">
        <title>Streptomyces isolated from Indian soil.</title>
        <authorList>
            <person name="Mandal S."/>
            <person name="Maiti P.K."/>
        </authorList>
    </citation>
    <scope>NUCLEOTIDE SEQUENCE [LARGE SCALE GENOMIC DNA]</scope>
    <source>
        <strain evidence="2 3">PSKA28</strain>
    </source>
</reference>
<dbReference type="SUPFAM" id="SSF51338">
    <property type="entry name" value="Composite domain of metallo-dependent hydrolases"/>
    <property type="match status" value="1"/>
</dbReference>
<dbReference type="Gene3D" id="3.20.20.140">
    <property type="entry name" value="Metal-dependent hydrolases"/>
    <property type="match status" value="1"/>
</dbReference>
<protein>
    <submittedName>
        <fullName evidence="2">Amidohydrolase family protein</fullName>
    </submittedName>
</protein>
<dbReference type="SUPFAM" id="SSF51556">
    <property type="entry name" value="Metallo-dependent hydrolases"/>
    <property type="match status" value="1"/>
</dbReference>
<evidence type="ECO:0000259" key="1">
    <source>
        <dbReference type="Pfam" id="PF07969"/>
    </source>
</evidence>
<dbReference type="PANTHER" id="PTHR22642:SF2">
    <property type="entry name" value="PROTEIN LONG AFTER FAR-RED 3"/>
    <property type="match status" value="1"/>
</dbReference>
<dbReference type="EMBL" id="JACEHE010000011">
    <property type="protein sequence ID" value="MBA2947881.1"/>
    <property type="molecule type" value="Genomic_DNA"/>
</dbReference>
<dbReference type="Gene3D" id="2.30.40.10">
    <property type="entry name" value="Urease, subunit C, domain 1"/>
    <property type="match status" value="1"/>
</dbReference>
<keyword evidence="2" id="KW-0378">Hydrolase</keyword>
<dbReference type="InterPro" id="IPR032466">
    <property type="entry name" value="Metal_Hydrolase"/>
</dbReference>
<dbReference type="Pfam" id="PF07969">
    <property type="entry name" value="Amidohydro_3"/>
    <property type="match status" value="1"/>
</dbReference>
<gene>
    <name evidence="2" type="ORF">H1D24_19195</name>
</gene>
<comment type="caution">
    <text evidence="2">The sequence shown here is derived from an EMBL/GenBank/DDBJ whole genome shotgun (WGS) entry which is preliminary data.</text>
</comment>
<name>A0A7W0DMN2_9ACTN</name>
<organism evidence="2 3">
    <name type="scientific">Streptomyces himalayensis subsp. himalayensis</name>
    <dbReference type="NCBI Taxonomy" id="2756131"/>
    <lineage>
        <taxon>Bacteria</taxon>
        <taxon>Bacillati</taxon>
        <taxon>Actinomycetota</taxon>
        <taxon>Actinomycetes</taxon>
        <taxon>Kitasatosporales</taxon>
        <taxon>Streptomycetaceae</taxon>
        <taxon>Streptomyces</taxon>
        <taxon>Streptomyces himalayensis</taxon>
    </lineage>
</organism>
<evidence type="ECO:0000313" key="2">
    <source>
        <dbReference type="EMBL" id="MBA2947881.1"/>
    </source>
</evidence>
<feature type="domain" description="Amidohydrolase 3" evidence="1">
    <location>
        <begin position="54"/>
        <end position="475"/>
    </location>
</feature>
<dbReference type="GO" id="GO:0016810">
    <property type="term" value="F:hydrolase activity, acting on carbon-nitrogen (but not peptide) bonds"/>
    <property type="evidence" value="ECO:0007669"/>
    <property type="project" value="InterPro"/>
</dbReference>
<dbReference type="Gene3D" id="3.10.310.70">
    <property type="match status" value="1"/>
</dbReference>
<proteinExistence type="predicted"/>
<accession>A0A7W0DMN2</accession>